<keyword evidence="3" id="KW-0378">Hydrolase</keyword>
<protein>
    <submittedName>
        <fullName evidence="3">SGNH hydrolase</fullName>
    </submittedName>
</protein>
<dbReference type="InterPro" id="IPR051532">
    <property type="entry name" value="Ester_Hydrolysis_Enzymes"/>
</dbReference>
<evidence type="ECO:0000256" key="1">
    <source>
        <dbReference type="SAM" id="SignalP"/>
    </source>
</evidence>
<evidence type="ECO:0000259" key="2">
    <source>
        <dbReference type="Pfam" id="PF13472"/>
    </source>
</evidence>
<dbReference type="InterPro" id="IPR006311">
    <property type="entry name" value="TAT_signal"/>
</dbReference>
<gene>
    <name evidence="3" type="ORF">JK364_03185</name>
</gene>
<dbReference type="EMBL" id="JAERRG010000001">
    <property type="protein sequence ID" value="MBL1111418.1"/>
    <property type="molecule type" value="Genomic_DNA"/>
</dbReference>
<organism evidence="3 4">
    <name type="scientific">Streptomyces endocoffeicus</name>
    <dbReference type="NCBI Taxonomy" id="2898945"/>
    <lineage>
        <taxon>Bacteria</taxon>
        <taxon>Bacillati</taxon>
        <taxon>Actinomycetota</taxon>
        <taxon>Actinomycetes</taxon>
        <taxon>Kitasatosporales</taxon>
        <taxon>Streptomycetaceae</taxon>
        <taxon>Streptomyces</taxon>
    </lineage>
</organism>
<keyword evidence="1" id="KW-0732">Signal</keyword>
<dbReference type="CDD" id="cd01833">
    <property type="entry name" value="XynB_like"/>
    <property type="match status" value="1"/>
</dbReference>
<dbReference type="PANTHER" id="PTHR30383:SF5">
    <property type="entry name" value="SGNH HYDROLASE-TYPE ESTERASE DOMAIN-CONTAINING PROTEIN"/>
    <property type="match status" value="1"/>
</dbReference>
<dbReference type="PROSITE" id="PS51318">
    <property type="entry name" value="TAT"/>
    <property type="match status" value="1"/>
</dbReference>
<dbReference type="InterPro" id="IPR013830">
    <property type="entry name" value="SGNH_hydro"/>
</dbReference>
<reference evidence="3 4" key="1">
    <citation type="submission" date="2021-01" db="EMBL/GenBank/DDBJ databases">
        <title>WGS of actinomycetes isolated from Thailand.</title>
        <authorList>
            <person name="Thawai C."/>
        </authorList>
    </citation>
    <scope>NUCLEOTIDE SEQUENCE [LARGE SCALE GENOMIC DNA]</scope>
    <source>
        <strain evidence="3 4">CA3R110</strain>
    </source>
</reference>
<name>A0ABS1PGB6_9ACTN</name>
<dbReference type="GO" id="GO:0016787">
    <property type="term" value="F:hydrolase activity"/>
    <property type="evidence" value="ECO:0007669"/>
    <property type="project" value="UniProtKB-KW"/>
</dbReference>
<dbReference type="PANTHER" id="PTHR30383">
    <property type="entry name" value="THIOESTERASE 1/PROTEASE 1/LYSOPHOSPHOLIPASE L1"/>
    <property type="match status" value="1"/>
</dbReference>
<feature type="domain" description="SGNH hydrolase-type esterase" evidence="2">
    <location>
        <begin position="45"/>
        <end position="218"/>
    </location>
</feature>
<feature type="signal peptide" evidence="1">
    <location>
        <begin position="1"/>
        <end position="30"/>
    </location>
</feature>
<evidence type="ECO:0000313" key="3">
    <source>
        <dbReference type="EMBL" id="MBL1111418.1"/>
    </source>
</evidence>
<dbReference type="SUPFAM" id="SSF52266">
    <property type="entry name" value="SGNH hydrolase"/>
    <property type="match status" value="1"/>
</dbReference>
<sequence>MNTTMSRRTALLGGALVAAGLVLRSTPASADIPGESNGGVRIMPLGDSITDGFTPYPGGYRVGLWQRLAAGGYTVDFVGSRSNGPAELGDHDHEGHSGWRIDQLDANINTWLQQSDPRTVLLLIGTNDLNQNYDIANAPARLSRLIDHIRVARPRCELFVATVPPQSNATLESRVRAYNAAIPQIVASKGPHAHLVKIYDAMTTADLADGIHPTRAGYGKMAAVWYEALRAVPGSLVPLPPSSIDSSHTHRRARS</sequence>
<dbReference type="Gene3D" id="3.40.50.1110">
    <property type="entry name" value="SGNH hydrolase"/>
    <property type="match status" value="1"/>
</dbReference>
<keyword evidence="4" id="KW-1185">Reference proteome</keyword>
<dbReference type="Pfam" id="PF13472">
    <property type="entry name" value="Lipase_GDSL_2"/>
    <property type="match status" value="1"/>
</dbReference>
<proteinExistence type="predicted"/>
<comment type="caution">
    <text evidence="3">The sequence shown here is derived from an EMBL/GenBank/DDBJ whole genome shotgun (WGS) entry which is preliminary data.</text>
</comment>
<dbReference type="InterPro" id="IPR036514">
    <property type="entry name" value="SGNH_hydro_sf"/>
</dbReference>
<dbReference type="Proteomes" id="UP000621510">
    <property type="component" value="Unassembled WGS sequence"/>
</dbReference>
<accession>A0ABS1PGB6</accession>
<dbReference type="RefSeq" id="WP_201847254.1">
    <property type="nucleotide sequence ID" value="NZ_JAERRG010000001.1"/>
</dbReference>
<evidence type="ECO:0000313" key="4">
    <source>
        <dbReference type="Proteomes" id="UP000621510"/>
    </source>
</evidence>
<feature type="chain" id="PRO_5046463501" evidence="1">
    <location>
        <begin position="31"/>
        <end position="255"/>
    </location>
</feature>